<dbReference type="InterPro" id="IPR020023">
    <property type="entry name" value="PseG"/>
</dbReference>
<protein>
    <submittedName>
        <fullName evidence="3">UDP-2,4-diacetamido-2,4, 6-trideoxy-beta-L-altropyranose hydrolase</fullName>
        <ecNumber evidence="3">3.6.1.57</ecNumber>
    </submittedName>
</protein>
<dbReference type="SUPFAM" id="SSF53756">
    <property type="entry name" value="UDP-Glycosyltransferase/glycogen phosphorylase"/>
    <property type="match status" value="1"/>
</dbReference>
<name>A0A3B7MDK3_9CYAN</name>
<reference evidence="4" key="1">
    <citation type="submission" date="2018-09" db="EMBL/GenBank/DDBJ databases">
        <title>Complete genome sequence of thermophilic cyanobacteria strain Thermosynechococcus elongatus PKUAC-SCTE542.</title>
        <authorList>
            <person name="Liang Y."/>
            <person name="Tang J."/>
            <person name="Daroch M."/>
        </authorList>
    </citation>
    <scope>NUCLEOTIDE SEQUENCE [LARGE SCALE GENOMIC DNA]</scope>
    <source>
        <strain evidence="4">E542</strain>
    </source>
</reference>
<organism evidence="3 4">
    <name type="scientific">Thermosynechococcus sichuanensis E542</name>
    <dbReference type="NCBI Taxonomy" id="2016101"/>
    <lineage>
        <taxon>Bacteria</taxon>
        <taxon>Bacillati</taxon>
        <taxon>Cyanobacteriota</taxon>
        <taxon>Cyanophyceae</taxon>
        <taxon>Acaryochloridales</taxon>
        <taxon>Thermosynechococcaceae</taxon>
        <taxon>Thermosynechococcus</taxon>
        <taxon>Thermosynechococcus sichuanensis</taxon>
    </lineage>
</organism>
<dbReference type="Gene3D" id="3.40.50.2000">
    <property type="entry name" value="Glycogen Phosphorylase B"/>
    <property type="match status" value="1"/>
</dbReference>
<dbReference type="EC" id="3.6.1.57" evidence="3"/>
<evidence type="ECO:0000256" key="1">
    <source>
        <dbReference type="PIRSR" id="PIRSR620023-1"/>
    </source>
</evidence>
<keyword evidence="4" id="KW-1185">Reference proteome</keyword>
<sequence length="354" mass="41002">MLVVFRVDSATQIGTGHVMRCLTLAEALREQGAHCTFICRNHPSNIYSLIEKKNFPLYLLKNPSDCTSSNDNWLGVSQIDDAEETIEIIKFLKIKPDWLIVDHYAIDVTWENRLRGHTKKIMVIDDLANRVHDCDVLLDQNYTNCWNKYERLVPKNCRVLLGLEYALLRPQFINARQKLEQEGRHSLDYRKVFIFFGGVDKENYTGKALDILLELGDFAPEVVIGCQNPHHEVLQEKMYQFPNGHLHVQVDNIAEIMMRCSWYLGAGGSITWERMCLGLTGIVIPISDNQIEFSNALDSDGFHRVIRDLCTEELRKNYQNYILDLSFKESIYKSYLLFDGESTIRVVNHLFQIH</sequence>
<evidence type="ECO:0000313" key="3">
    <source>
        <dbReference type="EMBL" id="AXY67718.1"/>
    </source>
</evidence>
<dbReference type="Gene3D" id="3.40.50.11190">
    <property type="match status" value="1"/>
</dbReference>
<feature type="binding site" evidence="2">
    <location>
        <position position="273"/>
    </location>
    <ligand>
        <name>substrate</name>
    </ligand>
</feature>
<feature type="active site" description="Proton acceptor" evidence="1">
    <location>
        <position position="17"/>
    </location>
</feature>
<accession>A0A3B7MDK3</accession>
<dbReference type="AlphaFoldDB" id="A0A3B7MDK3"/>
<dbReference type="NCBIfam" id="TIGR03590">
    <property type="entry name" value="PseG"/>
    <property type="match status" value="1"/>
</dbReference>
<dbReference type="GO" id="GO:0016787">
    <property type="term" value="F:hydrolase activity"/>
    <property type="evidence" value="ECO:0007669"/>
    <property type="project" value="UniProtKB-KW"/>
</dbReference>
<gene>
    <name evidence="3" type="primary">pseG</name>
    <name evidence="3" type="ORF">D3A95_04985</name>
</gene>
<dbReference type="Proteomes" id="UP000261812">
    <property type="component" value="Chromosome"/>
</dbReference>
<feature type="binding site" evidence="2">
    <location>
        <position position="169"/>
    </location>
    <ligand>
        <name>substrate</name>
    </ligand>
</feature>
<dbReference type="KEGG" id="tsq:D3A95_04985"/>
<evidence type="ECO:0000313" key="4">
    <source>
        <dbReference type="Proteomes" id="UP000261812"/>
    </source>
</evidence>
<evidence type="ECO:0000256" key="2">
    <source>
        <dbReference type="PIRSR" id="PIRSR620023-2"/>
    </source>
</evidence>
<proteinExistence type="predicted"/>
<keyword evidence="3" id="KW-0378">Hydrolase</keyword>
<dbReference type="EMBL" id="CP032152">
    <property type="protein sequence ID" value="AXY67718.1"/>
    <property type="molecule type" value="Genomic_DNA"/>
</dbReference>
<dbReference type="RefSeq" id="WP_181496536.1">
    <property type="nucleotide sequence ID" value="NZ_CP032152.1"/>
</dbReference>